<feature type="domain" description="SPW repeat-containing integral membrane" evidence="2">
    <location>
        <begin position="17"/>
        <end position="118"/>
    </location>
</feature>
<dbReference type="InterPro" id="IPR005530">
    <property type="entry name" value="SPW"/>
</dbReference>
<feature type="transmembrane region" description="Helical" evidence="1">
    <location>
        <begin position="77"/>
        <end position="97"/>
    </location>
</feature>
<dbReference type="Pfam" id="PF03779">
    <property type="entry name" value="SPW"/>
    <property type="match status" value="1"/>
</dbReference>
<keyword evidence="1" id="KW-1133">Transmembrane helix</keyword>
<keyword evidence="1" id="KW-0812">Transmembrane</keyword>
<feature type="transmembrane region" description="Helical" evidence="1">
    <location>
        <begin position="20"/>
        <end position="38"/>
    </location>
</feature>
<accession>A0A7X6DUU6</accession>
<evidence type="ECO:0000313" key="3">
    <source>
        <dbReference type="EMBL" id="NKE73817.1"/>
    </source>
</evidence>
<dbReference type="Proteomes" id="UP000534783">
    <property type="component" value="Unassembled WGS sequence"/>
</dbReference>
<dbReference type="EMBL" id="VTOW01000013">
    <property type="protein sequence ID" value="NKE73817.1"/>
    <property type="molecule type" value="Genomic_DNA"/>
</dbReference>
<feature type="transmembrane region" description="Helical" evidence="1">
    <location>
        <begin position="50"/>
        <end position="70"/>
    </location>
</feature>
<evidence type="ECO:0000256" key="1">
    <source>
        <dbReference type="SAM" id="Phobius"/>
    </source>
</evidence>
<gene>
    <name evidence="3" type="ORF">MNODULE_23995</name>
</gene>
<keyword evidence="4" id="KW-1185">Reference proteome</keyword>
<proteinExistence type="predicted"/>
<evidence type="ECO:0000259" key="2">
    <source>
        <dbReference type="Pfam" id="PF03779"/>
    </source>
</evidence>
<organism evidence="3 4">
    <name type="scientific">Candidatus Manganitrophus noduliformans</name>
    <dbReference type="NCBI Taxonomy" id="2606439"/>
    <lineage>
        <taxon>Bacteria</taxon>
        <taxon>Pseudomonadati</taxon>
        <taxon>Nitrospirota</taxon>
        <taxon>Nitrospiria</taxon>
        <taxon>Candidatus Troglogloeales</taxon>
        <taxon>Candidatus Manganitrophaceae</taxon>
        <taxon>Candidatus Manganitrophus</taxon>
    </lineage>
</organism>
<feature type="transmembrane region" description="Helical" evidence="1">
    <location>
        <begin position="103"/>
        <end position="120"/>
    </location>
</feature>
<evidence type="ECO:0000313" key="4">
    <source>
        <dbReference type="Proteomes" id="UP000534783"/>
    </source>
</evidence>
<name>A0A7X6DUU6_9BACT</name>
<comment type="caution">
    <text evidence="3">The sequence shown here is derived from an EMBL/GenBank/DDBJ whole genome shotgun (WGS) entry which is preliminary data.</text>
</comment>
<keyword evidence="1" id="KW-0472">Membrane</keyword>
<protein>
    <recommendedName>
        <fullName evidence="2">SPW repeat-containing integral membrane domain-containing protein</fullName>
    </recommendedName>
</protein>
<sequence>MSALPIAQIGGKMKIKWISWANGILGLLLLIVPFTLSAQTTFGYNGSRPAFWNSVIVGILIGAFSFWEAIKTENWNVSTIVSVLGIWLIFAPYLMGYSEIRPIFWSNLIIGLTVALLANYQTMRVPRRLILHGRH</sequence>
<reference evidence="3 4" key="1">
    <citation type="journal article" date="2020" name="Nature">
        <title>Bacterial chemolithoautotrophy via manganese oxidation.</title>
        <authorList>
            <person name="Yu H."/>
            <person name="Leadbetter J.R."/>
        </authorList>
    </citation>
    <scope>NUCLEOTIDE SEQUENCE [LARGE SCALE GENOMIC DNA]</scope>
    <source>
        <strain evidence="3 4">Mn-1</strain>
    </source>
</reference>
<dbReference type="AlphaFoldDB" id="A0A7X6DUU6"/>